<dbReference type="KEGG" id="lmi:LMXM_24_1970"/>
<feature type="region of interest" description="Disordered" evidence="1">
    <location>
        <begin position="194"/>
        <end position="215"/>
    </location>
</feature>
<dbReference type="VEuPathDB" id="TriTrypDB:LmxM.24.1970"/>
<dbReference type="AlphaFoldDB" id="E9AX43"/>
<evidence type="ECO:0000313" key="3">
    <source>
        <dbReference type="Proteomes" id="UP000007259"/>
    </source>
</evidence>
<reference evidence="2 3" key="1">
    <citation type="journal article" date="2011" name="Genome Res.">
        <title>Chromosome and gene copy number variation allow major structural change between species and strains of Leishmania.</title>
        <authorList>
            <person name="Rogers M.B."/>
            <person name="Hilley J.D."/>
            <person name="Dickens N.J."/>
            <person name="Wilkes J."/>
            <person name="Bates P.A."/>
            <person name="Depledge D.P."/>
            <person name="Harris D."/>
            <person name="Her Y."/>
            <person name="Herzyk P."/>
            <person name="Imamura H."/>
            <person name="Otto T.D."/>
            <person name="Sanders M."/>
            <person name="Seeger K."/>
            <person name="Dujardin J.C."/>
            <person name="Berriman M."/>
            <person name="Smith D.F."/>
            <person name="Hertz-Fowler C."/>
            <person name="Mottram J.C."/>
        </authorList>
    </citation>
    <scope>NUCLEOTIDE SEQUENCE [LARGE SCALE GENOMIC DNA]</scope>
    <source>
        <strain evidence="2 3">MHOM/GT/2001/U1103</strain>
    </source>
</reference>
<accession>E9AX43</accession>
<dbReference type="Proteomes" id="UP000007259">
    <property type="component" value="Chromosome 24"/>
</dbReference>
<proteinExistence type="predicted"/>
<organism evidence="2 3">
    <name type="scientific">Leishmania mexicana (strain MHOM/GT/2001/U1103)</name>
    <dbReference type="NCBI Taxonomy" id="929439"/>
    <lineage>
        <taxon>Eukaryota</taxon>
        <taxon>Discoba</taxon>
        <taxon>Euglenozoa</taxon>
        <taxon>Kinetoplastea</taxon>
        <taxon>Metakinetoplastina</taxon>
        <taxon>Trypanosomatida</taxon>
        <taxon>Trypanosomatidae</taxon>
        <taxon>Leishmaniinae</taxon>
        <taxon>Leishmania</taxon>
    </lineage>
</organism>
<dbReference type="OMA" id="CELEMPE"/>
<evidence type="ECO:0000256" key="1">
    <source>
        <dbReference type="SAM" id="MobiDB-lite"/>
    </source>
</evidence>
<protein>
    <submittedName>
        <fullName evidence="2">Uncharacterized protein</fullName>
    </submittedName>
</protein>
<gene>
    <name evidence="2" type="ORF">LMXM_24_1970</name>
</gene>
<dbReference type="PhylomeDB" id="E9AX43"/>
<evidence type="ECO:0000313" key="2">
    <source>
        <dbReference type="EMBL" id="CBZ27529.1"/>
    </source>
</evidence>
<feature type="compositionally biased region" description="Low complexity" evidence="1">
    <location>
        <begin position="200"/>
        <end position="215"/>
    </location>
</feature>
<sequence length="758" mass="81059">MRSNGAAHIGNNAFLAVTRDVTDTAFLFSSSFSPAEQLVPLPLSRKTRFLPHASLASNEAELSRYAESAARAGQSTEDVNVKEVVVSSAAASTPLFRHSAHASPDGHKIAFISNVRRHHYIIDISAFPAAVCELEMPEVVQSVCWHTVAHHALCVLFISGDLTIYDTDQSYLGVVVPLHRRIALRPVIERSLADAEAHAHPSPSSPSTAPTTISPLRGTTALEKEAQSKRFKALAGKVSTTRLPHACPAHATTAEVARFRALALYGRGGGGGATVTASDSAHSPSHAVAERIDHDEMVPVSSADEVGAEGAASHPPSPKPVMLPTSQLDLVDMYALPPTESTPAILLLLSSSGDVYAVHLGDDCLPVLTTAAATDDGRVRTREEEALWRAEVPAAPLSVEVYHLISGDDTGAAGDEAVAVGGCLVDEDAGTHAVFVLTANGLVKGAWVSKPDLLVRHRVAHVRAVGSPNISFTLHLSGSLGARASLAPAVPSLTHSVNMALSQNVCVVRSGVAGERAFVMAFPRWDRRRQGWACWCPACPDAREREREAAALPLLSTDASPPSPIALRLPYDTRDASIAVGCTELVLVPEVSTMDSLCERGNILTISLAAVLRSALYARCGKLGLHPSAGTEATLRLRDPQPAVLDVLNAVPECHRCWLRGVPEAEMSAATLNLVRRIEQLSGDVNRREMAQAQRRRRLVARLASLEGRVAEMDGMLAEWRQIILDGIVHRRGGDAFRTANARLRKVFTILNELEQQL</sequence>
<dbReference type="RefSeq" id="XP_003876015.1">
    <property type="nucleotide sequence ID" value="XM_003875966.1"/>
</dbReference>
<keyword evidence="3" id="KW-1185">Reference proteome</keyword>
<name>E9AX43_LEIMU</name>
<dbReference type="OrthoDB" id="272470at2759"/>
<dbReference type="EMBL" id="FR799577">
    <property type="protein sequence ID" value="CBZ27529.1"/>
    <property type="molecule type" value="Genomic_DNA"/>
</dbReference>
<dbReference type="GeneID" id="13448974"/>